<feature type="region of interest" description="Disordered" evidence="1">
    <location>
        <begin position="1"/>
        <end position="31"/>
    </location>
</feature>
<evidence type="ECO:0000256" key="1">
    <source>
        <dbReference type="SAM" id="MobiDB-lite"/>
    </source>
</evidence>
<evidence type="ECO:0000313" key="3">
    <source>
        <dbReference type="EMBL" id="KAL1509547.1"/>
    </source>
</evidence>
<feature type="compositionally biased region" description="Acidic residues" evidence="1">
    <location>
        <begin position="1"/>
        <end position="18"/>
    </location>
</feature>
<feature type="domain" description="DUF4485" evidence="2">
    <location>
        <begin position="47"/>
        <end position="128"/>
    </location>
</feature>
<dbReference type="AlphaFoldDB" id="A0ABD1F2S2"/>
<name>A0ABD1F2S2_HYPHA</name>
<proteinExistence type="predicted"/>
<dbReference type="InterPro" id="IPR027831">
    <property type="entry name" value="DUF4485"/>
</dbReference>
<evidence type="ECO:0000259" key="2">
    <source>
        <dbReference type="Pfam" id="PF14846"/>
    </source>
</evidence>
<accession>A0ABD1F2S2</accession>
<dbReference type="Proteomes" id="UP001566132">
    <property type="component" value="Unassembled WGS sequence"/>
</dbReference>
<sequence length="315" mass="36139">MAEEEPPEEVLAEEEVEEVKEAPVPMQPSQEEYGPAIIRPTTTDPLHTEMLYYNAILKIFVPTLTRENDRKCIIPWIRKLFRPEYQSSFLREKRNRYLGYLTTSLLLDEVIGIFRVHPPDGPLPDLRTVRPFTVTAAQWETDNMWQDTLQNLSDDFQLLDCFVHEDPVQCRKDHQFDKILDQEFQFFLYLAKPYASMITGGSERTRVAAWLQILCSIHGIECCSRMKAIRNDYMMALLGYLQELRVVGPFAEYPSWQTLKPLAEAAKLAAENSPITDPTGCYANEFLAEQPMPDDGAFCYIAISGDLVTSNLAQN</sequence>
<evidence type="ECO:0000313" key="4">
    <source>
        <dbReference type="Proteomes" id="UP001566132"/>
    </source>
</evidence>
<dbReference type="Pfam" id="PF14846">
    <property type="entry name" value="DUF4485"/>
    <property type="match status" value="2"/>
</dbReference>
<keyword evidence="4" id="KW-1185">Reference proteome</keyword>
<gene>
    <name evidence="3" type="ORF">ABEB36_004262</name>
</gene>
<protein>
    <recommendedName>
        <fullName evidence="2">DUF4485 domain-containing protein</fullName>
    </recommendedName>
</protein>
<dbReference type="EMBL" id="JBDJPC010000003">
    <property type="protein sequence ID" value="KAL1509547.1"/>
    <property type="molecule type" value="Genomic_DNA"/>
</dbReference>
<comment type="caution">
    <text evidence="3">The sequence shown here is derived from an EMBL/GenBank/DDBJ whole genome shotgun (WGS) entry which is preliminary data.</text>
</comment>
<feature type="domain" description="DUF4485" evidence="2">
    <location>
        <begin position="180"/>
        <end position="264"/>
    </location>
</feature>
<reference evidence="3 4" key="1">
    <citation type="submission" date="2024-05" db="EMBL/GenBank/DDBJ databases">
        <title>Genetic variation in Jamaican populations of the coffee berry borer (Hypothenemus hampei).</title>
        <authorList>
            <person name="Errbii M."/>
            <person name="Myrie A."/>
        </authorList>
    </citation>
    <scope>NUCLEOTIDE SEQUENCE [LARGE SCALE GENOMIC DNA]</scope>
    <source>
        <strain evidence="3">JA-Hopewell-2020-01-JO</strain>
        <tissue evidence="3">Whole body</tissue>
    </source>
</reference>
<organism evidence="3 4">
    <name type="scientific">Hypothenemus hampei</name>
    <name type="common">Coffee berry borer</name>
    <dbReference type="NCBI Taxonomy" id="57062"/>
    <lineage>
        <taxon>Eukaryota</taxon>
        <taxon>Metazoa</taxon>
        <taxon>Ecdysozoa</taxon>
        <taxon>Arthropoda</taxon>
        <taxon>Hexapoda</taxon>
        <taxon>Insecta</taxon>
        <taxon>Pterygota</taxon>
        <taxon>Neoptera</taxon>
        <taxon>Endopterygota</taxon>
        <taxon>Coleoptera</taxon>
        <taxon>Polyphaga</taxon>
        <taxon>Cucujiformia</taxon>
        <taxon>Curculionidae</taxon>
        <taxon>Scolytinae</taxon>
        <taxon>Hypothenemus</taxon>
    </lineage>
</organism>